<accession>A0A5J6VJ25</accession>
<comment type="similarity">
    <text evidence="1">Belongs to the stealth family.</text>
</comment>
<evidence type="ECO:0000256" key="2">
    <source>
        <dbReference type="ARBA" id="ARBA00022679"/>
    </source>
</evidence>
<dbReference type="InterPro" id="IPR021520">
    <property type="entry name" value="Stealth_CR2"/>
</dbReference>
<evidence type="ECO:0000313" key="4">
    <source>
        <dbReference type="EMBL" id="QFG74072.1"/>
    </source>
</evidence>
<name>A0A5J6VJ25_9VIRU</name>
<evidence type="ECO:0000259" key="3">
    <source>
        <dbReference type="Pfam" id="PF11380"/>
    </source>
</evidence>
<dbReference type="EMBL" id="MN448277">
    <property type="protein sequence ID" value="QFG74072.1"/>
    <property type="molecule type" value="Genomic_DNA"/>
</dbReference>
<dbReference type="PANTHER" id="PTHR24045">
    <property type="match status" value="1"/>
</dbReference>
<keyword evidence="2" id="KW-0808">Transferase</keyword>
<feature type="domain" description="Stealth protein CR2 conserved region 2" evidence="3">
    <location>
        <begin position="30"/>
        <end position="130"/>
    </location>
</feature>
<dbReference type="Pfam" id="PF11380">
    <property type="entry name" value="Stealth_CR2"/>
    <property type="match status" value="1"/>
</dbReference>
<proteinExistence type="inferred from homology"/>
<dbReference type="InterPro" id="IPR047141">
    <property type="entry name" value="Stealth"/>
</dbReference>
<dbReference type="PANTHER" id="PTHR24045:SF0">
    <property type="entry name" value="N-ACETYLGLUCOSAMINE-1-PHOSPHOTRANSFERASE SUBUNITS ALPHA_BETA"/>
    <property type="match status" value="1"/>
</dbReference>
<dbReference type="GO" id="GO:0016772">
    <property type="term" value="F:transferase activity, transferring phosphorus-containing groups"/>
    <property type="evidence" value="ECO:0007669"/>
    <property type="project" value="InterPro"/>
</dbReference>
<evidence type="ECO:0000256" key="1">
    <source>
        <dbReference type="ARBA" id="ARBA00007583"/>
    </source>
</evidence>
<protein>
    <submittedName>
        <fullName evidence="4">Stealth protein</fullName>
    </submittedName>
</protein>
<organism evidence="4">
    <name type="scientific">Megaviridae environmental sample</name>
    <dbReference type="NCBI Taxonomy" id="1737588"/>
    <lineage>
        <taxon>Viruses</taxon>
        <taxon>Varidnaviria</taxon>
        <taxon>Bamfordvirae</taxon>
        <taxon>Nucleocytoviricota</taxon>
        <taxon>Megaviricetes</taxon>
        <taxon>Imitervirales</taxon>
        <taxon>Mimiviridae</taxon>
        <taxon>environmental samples</taxon>
    </lineage>
</organism>
<sequence length="276" mass="33005">MDVVWMWAGETHKYKEQLDKYNLYACKNSYRDNKEIYYSVKSFIQRFHTHKGKLYIVTPNQIPPLGEFMDRITIINQDDIIPKQAIPCFNSMLIECYLHMIPNITETFLYINDDCFITDTITIDDFLRPDPVLRVEKTRIIPKVQRRIERLHYKKTIWRKCTEYNAGIYKQLTGEYPYTLAHAPFVMQVSKMNEIHNILEKQINQMIKRYATRGSRDIIMVMQIRALQSKEYEFDDHIYYSYNGDTIPPIEFSKFLTLNDKCVKDTSLEKYLKVIT</sequence>
<reference evidence="4" key="1">
    <citation type="journal article" date="2019" name="Philos. Trans. R. Soc. Lond., B, Biol. Sci.">
        <title>Targeted metagenomic recovery of four divergent viruses reveals shared and distinctive characteristics of giant viruses of marine eukaryotes.</title>
        <authorList>
            <person name="Needham D.M."/>
            <person name="Poirier C."/>
            <person name="Hehenberger E."/>
            <person name="Jimenez V."/>
            <person name="Swalwell J.E."/>
            <person name="Santoro A.E."/>
            <person name="Worden A.Z."/>
        </authorList>
    </citation>
    <scope>NUCLEOTIDE SEQUENCE</scope>
    <source>
        <strain evidence="4">OPacV-662</strain>
    </source>
</reference>